<keyword evidence="2" id="KW-0808">Transferase</keyword>
<accession>A0A6G6WGV4</accession>
<dbReference type="KEGG" id="nano:G5V58_17825"/>
<evidence type="ECO:0000313" key="2">
    <source>
        <dbReference type="EMBL" id="QIG44387.1"/>
    </source>
</evidence>
<reference evidence="2 3" key="1">
    <citation type="submission" date="2020-02" db="EMBL/GenBank/DDBJ databases">
        <title>Full genome sequence of Nocardioides sp. R-3366.</title>
        <authorList>
            <person name="Im W.-T."/>
        </authorList>
    </citation>
    <scope>NUCLEOTIDE SEQUENCE [LARGE SCALE GENOMIC DNA]</scope>
    <source>
        <strain evidence="2 3">R-3366</strain>
    </source>
</reference>
<dbReference type="GO" id="GO:0016758">
    <property type="term" value="F:hexosyltransferase activity"/>
    <property type="evidence" value="ECO:0007669"/>
    <property type="project" value="InterPro"/>
</dbReference>
<dbReference type="Proteomes" id="UP000502996">
    <property type="component" value="Chromosome"/>
</dbReference>
<proteinExistence type="predicted"/>
<dbReference type="InterPro" id="IPR007235">
    <property type="entry name" value="Glyco_trans_28_C"/>
</dbReference>
<dbReference type="AlphaFoldDB" id="A0A6G6WGV4"/>
<dbReference type="Gene3D" id="3.40.50.2000">
    <property type="entry name" value="Glycogen Phosphorylase B"/>
    <property type="match status" value="1"/>
</dbReference>
<protein>
    <submittedName>
        <fullName evidence="2">Glycosyl transferase family 28</fullName>
    </submittedName>
</protein>
<evidence type="ECO:0000259" key="1">
    <source>
        <dbReference type="Pfam" id="PF04101"/>
    </source>
</evidence>
<organism evidence="2 3">
    <name type="scientific">Nocardioides anomalus</name>
    <dbReference type="NCBI Taxonomy" id="2712223"/>
    <lineage>
        <taxon>Bacteria</taxon>
        <taxon>Bacillati</taxon>
        <taxon>Actinomycetota</taxon>
        <taxon>Actinomycetes</taxon>
        <taxon>Propionibacteriales</taxon>
        <taxon>Nocardioidaceae</taxon>
        <taxon>Nocardioides</taxon>
    </lineage>
</organism>
<evidence type="ECO:0000313" key="3">
    <source>
        <dbReference type="Proteomes" id="UP000502996"/>
    </source>
</evidence>
<keyword evidence="3" id="KW-1185">Reference proteome</keyword>
<gene>
    <name evidence="2" type="ORF">G5V58_17825</name>
</gene>
<dbReference type="EMBL" id="CP049257">
    <property type="protein sequence ID" value="QIG44387.1"/>
    <property type="molecule type" value="Genomic_DNA"/>
</dbReference>
<dbReference type="Pfam" id="PF04101">
    <property type="entry name" value="Glyco_tran_28_C"/>
    <property type="match status" value="1"/>
</dbReference>
<sequence>MNGAPLVVALVGTDHHPFDRLVSWMDDAARRRPNVRFVVQHGTTRAPSVAEGRAFLGHDDLQDLLRRADVVVCHGGPGTITDAREAGHRPLCVPRDPAFGEHVDGHQLRFARTVGDAGVVKVVAQAAELATELDLRLTSRTRTGEVESATVARDAARAALAAELDELLRVRPLRRVRLRRAS</sequence>
<feature type="domain" description="Glycosyl transferase family 28 C-terminal" evidence="1">
    <location>
        <begin position="34"/>
        <end position="150"/>
    </location>
</feature>
<dbReference type="SUPFAM" id="SSF53756">
    <property type="entry name" value="UDP-Glycosyltransferase/glycogen phosphorylase"/>
    <property type="match status" value="1"/>
</dbReference>
<dbReference type="RefSeq" id="WP_165235710.1">
    <property type="nucleotide sequence ID" value="NZ_CP049257.1"/>
</dbReference>
<name>A0A6G6WGV4_9ACTN</name>